<protein>
    <submittedName>
        <fullName evidence="1">Zinc finger protein OZF</fullName>
    </submittedName>
</protein>
<dbReference type="Proteomes" id="UP001233172">
    <property type="component" value="Unassembled WGS sequence"/>
</dbReference>
<dbReference type="EMBL" id="JASAOG010000013">
    <property type="protein sequence ID" value="KAK0065582.1"/>
    <property type="molecule type" value="Genomic_DNA"/>
</dbReference>
<name>A0AAD8FHU3_BIOPF</name>
<proteinExistence type="predicted"/>
<accession>A0AAD8FHU3</accession>
<reference evidence="1" key="2">
    <citation type="submission" date="2023-04" db="EMBL/GenBank/DDBJ databases">
        <authorList>
            <person name="Bu L."/>
            <person name="Lu L."/>
            <person name="Laidemitt M.R."/>
            <person name="Zhang S.M."/>
            <person name="Mutuku M."/>
            <person name="Mkoji G."/>
            <person name="Steinauer M."/>
            <person name="Loker E.S."/>
        </authorList>
    </citation>
    <scope>NUCLEOTIDE SEQUENCE</scope>
    <source>
        <strain evidence="1">KasaAsao</strain>
        <tissue evidence="1">Whole Snail</tissue>
    </source>
</reference>
<evidence type="ECO:0000313" key="1">
    <source>
        <dbReference type="EMBL" id="KAK0065582.1"/>
    </source>
</evidence>
<keyword evidence="2" id="KW-1185">Reference proteome</keyword>
<dbReference type="AlphaFoldDB" id="A0AAD8FHU3"/>
<gene>
    <name evidence="1" type="ORF">Bpfe_005015</name>
</gene>
<organism evidence="1 2">
    <name type="scientific">Biomphalaria pfeifferi</name>
    <name type="common">Bloodfluke planorb</name>
    <name type="synonym">Freshwater snail</name>
    <dbReference type="NCBI Taxonomy" id="112525"/>
    <lineage>
        <taxon>Eukaryota</taxon>
        <taxon>Metazoa</taxon>
        <taxon>Spiralia</taxon>
        <taxon>Lophotrochozoa</taxon>
        <taxon>Mollusca</taxon>
        <taxon>Gastropoda</taxon>
        <taxon>Heterobranchia</taxon>
        <taxon>Euthyneura</taxon>
        <taxon>Panpulmonata</taxon>
        <taxon>Hygrophila</taxon>
        <taxon>Lymnaeoidea</taxon>
        <taxon>Planorbidae</taxon>
        <taxon>Biomphalaria</taxon>
    </lineage>
</organism>
<evidence type="ECO:0000313" key="2">
    <source>
        <dbReference type="Proteomes" id="UP001233172"/>
    </source>
</evidence>
<comment type="caution">
    <text evidence="1">The sequence shown here is derived from an EMBL/GenBank/DDBJ whole genome shotgun (WGS) entry which is preliminary data.</text>
</comment>
<reference evidence="1" key="1">
    <citation type="journal article" date="2023" name="PLoS Negl. Trop. Dis.">
        <title>A genome sequence for Biomphalaria pfeifferi, the major vector snail for the human-infecting parasite Schistosoma mansoni.</title>
        <authorList>
            <person name="Bu L."/>
            <person name="Lu L."/>
            <person name="Laidemitt M.R."/>
            <person name="Zhang S.M."/>
            <person name="Mutuku M."/>
            <person name="Mkoji G."/>
            <person name="Steinauer M."/>
            <person name="Loker E.S."/>
        </authorList>
    </citation>
    <scope>NUCLEOTIDE SEQUENCE</scope>
    <source>
        <strain evidence="1">KasaAsao</strain>
    </source>
</reference>
<sequence length="228" mass="26168">MDDLKQDFSTEIKNIIKVEKKERSLHSETTENSFKSQTSKLILEEQSQSTVENRNGNQEMTLNQDILGRNTPNKDVHTGNLQAEEQNDSIKNKTYQLVLKSAASMDVLKQDLTTELKNMKIEKIEWSLHSEMTENSYMSQASELILEELTQKRNVNQEMTFNQDILARNTPNKDVHTGNFQAEQQNDSIENKTCQLLNIFDMAAILYILDEVTIKLAKFTTKSSVVFA</sequence>